<evidence type="ECO:0000313" key="1">
    <source>
        <dbReference type="EMBL" id="QBZ54126.1"/>
    </source>
</evidence>
<protein>
    <submittedName>
        <fullName evidence="1">Uncharacterized protein</fullName>
    </submittedName>
</protein>
<name>A0A4P7N0S6_PYROR</name>
<accession>A0A4P7N0S6</accession>
<gene>
    <name evidence="1" type="ORF">PoMZ_09818</name>
</gene>
<evidence type="ECO:0000313" key="2">
    <source>
        <dbReference type="Proteomes" id="UP000294847"/>
    </source>
</evidence>
<organism evidence="1 2">
    <name type="scientific">Pyricularia oryzae</name>
    <name type="common">Rice blast fungus</name>
    <name type="synonym">Magnaporthe oryzae</name>
    <dbReference type="NCBI Taxonomy" id="318829"/>
    <lineage>
        <taxon>Eukaryota</taxon>
        <taxon>Fungi</taxon>
        <taxon>Dikarya</taxon>
        <taxon>Ascomycota</taxon>
        <taxon>Pezizomycotina</taxon>
        <taxon>Sordariomycetes</taxon>
        <taxon>Sordariomycetidae</taxon>
        <taxon>Magnaporthales</taxon>
        <taxon>Pyriculariaceae</taxon>
        <taxon>Pyricularia</taxon>
    </lineage>
</organism>
<reference evidence="1 2" key="1">
    <citation type="journal article" date="2019" name="Mol. Biol. Evol.">
        <title>Blast fungal genomes show frequent chromosomal changes, gene gains and losses, and effector gene turnover.</title>
        <authorList>
            <person name="Gomez Luciano L.B."/>
            <person name="Jason Tsai I."/>
            <person name="Chuma I."/>
            <person name="Tosa Y."/>
            <person name="Chen Y.H."/>
            <person name="Li J.Y."/>
            <person name="Li M.Y."/>
            <person name="Jade Lu M.Y."/>
            <person name="Nakayashiki H."/>
            <person name="Li W.H."/>
        </authorList>
    </citation>
    <scope>NUCLEOTIDE SEQUENCE [LARGE SCALE GENOMIC DNA]</scope>
    <source>
        <strain evidence="1">MZ5-1-6</strain>
    </source>
</reference>
<dbReference type="Proteomes" id="UP000294847">
    <property type="component" value="Chromosome 1"/>
</dbReference>
<dbReference type="EMBL" id="CP034204">
    <property type="protein sequence ID" value="QBZ54126.1"/>
    <property type="molecule type" value="Genomic_DNA"/>
</dbReference>
<proteinExistence type="predicted"/>
<sequence>MEEIENSERQILSIKSENHSERSVKRNLTVLYLWRIFVTVTDNTIFYRNRQIVTDYNFNLWTLIYINGKTRRGSGPISDIINRNIFFANAKIESTSTK</sequence>
<dbReference type="AlphaFoldDB" id="A0A4P7N0S6"/>